<dbReference type="SUPFAM" id="SSF46785">
    <property type="entry name" value="Winged helix' DNA-binding domain"/>
    <property type="match status" value="1"/>
</dbReference>
<feature type="domain" description="HTH arsR-type" evidence="1">
    <location>
        <begin position="6"/>
        <end position="32"/>
    </location>
</feature>
<evidence type="ECO:0000313" key="3">
    <source>
        <dbReference type="Proteomes" id="UP000320531"/>
    </source>
</evidence>
<name>A0A558GJJ1_9CORY</name>
<comment type="caution">
    <text evidence="2">The sequence shown here is derived from an EMBL/GenBank/DDBJ whole genome shotgun (WGS) entry which is preliminary data.</text>
</comment>
<dbReference type="Proteomes" id="UP000320531">
    <property type="component" value="Unassembled WGS sequence"/>
</dbReference>
<dbReference type="EMBL" id="VMTY01000009">
    <property type="protein sequence ID" value="TVU57062.1"/>
    <property type="molecule type" value="Genomic_DNA"/>
</dbReference>
<proteinExistence type="predicted"/>
<dbReference type="InterPro" id="IPR036390">
    <property type="entry name" value="WH_DNA-bd_sf"/>
</dbReference>
<evidence type="ECO:0000259" key="1">
    <source>
        <dbReference type="Pfam" id="PF01022"/>
    </source>
</evidence>
<dbReference type="AlphaFoldDB" id="A0A558GJJ1"/>
<dbReference type="InterPro" id="IPR001845">
    <property type="entry name" value="HTH_ArsR_DNA-bd_dom"/>
</dbReference>
<accession>A0A558GJJ1</accession>
<organism evidence="2 3">
    <name type="scientific">Corynebacterium aurimucosum</name>
    <dbReference type="NCBI Taxonomy" id="169292"/>
    <lineage>
        <taxon>Bacteria</taxon>
        <taxon>Bacillati</taxon>
        <taxon>Actinomycetota</taxon>
        <taxon>Actinomycetes</taxon>
        <taxon>Mycobacteriales</taxon>
        <taxon>Corynebacteriaceae</taxon>
        <taxon>Corynebacterium</taxon>
    </lineage>
</organism>
<dbReference type="GO" id="GO:0003700">
    <property type="term" value="F:DNA-binding transcription factor activity"/>
    <property type="evidence" value="ECO:0007669"/>
    <property type="project" value="InterPro"/>
</dbReference>
<gene>
    <name evidence="2" type="ORF">FQK23_03900</name>
</gene>
<protein>
    <submittedName>
        <fullName evidence="2">ArsR family transcriptional regulator</fullName>
    </submittedName>
</protein>
<reference evidence="2 3" key="1">
    <citation type="submission" date="2019-07" db="EMBL/GenBank/DDBJ databases">
        <title>Draft genome of C. aurimucosum strain 14-2523.</title>
        <authorList>
            <person name="Pacheco L.G.C."/>
            <person name="Aguiar E.R.G.R."/>
            <person name="Navas J."/>
            <person name="Santos C.S."/>
            <person name="Rocha D.J.P.G."/>
        </authorList>
    </citation>
    <scope>NUCLEOTIDE SEQUENCE [LARGE SCALE GENOMIC DNA]</scope>
    <source>
        <strain evidence="2 3">14-2523</strain>
    </source>
</reference>
<sequence length="35" mass="3956">MISSRKEIMAETSVSESTVKRHLRDLRTAGLLPEL</sequence>
<dbReference type="Pfam" id="PF01022">
    <property type="entry name" value="HTH_5"/>
    <property type="match status" value="1"/>
</dbReference>
<evidence type="ECO:0000313" key="2">
    <source>
        <dbReference type="EMBL" id="TVU57062.1"/>
    </source>
</evidence>
<dbReference type="Gene3D" id="1.10.10.10">
    <property type="entry name" value="Winged helix-like DNA-binding domain superfamily/Winged helix DNA-binding domain"/>
    <property type="match status" value="1"/>
</dbReference>
<dbReference type="InterPro" id="IPR036388">
    <property type="entry name" value="WH-like_DNA-bd_sf"/>
</dbReference>